<dbReference type="SUPFAM" id="SSF51445">
    <property type="entry name" value="(Trans)glycosidases"/>
    <property type="match status" value="1"/>
</dbReference>
<dbReference type="Gene3D" id="3.20.20.70">
    <property type="entry name" value="Aldolase class I"/>
    <property type="match status" value="1"/>
</dbReference>
<reference evidence="2 3" key="1">
    <citation type="submission" date="2016-10" db="EMBL/GenBank/DDBJ databases">
        <authorList>
            <person name="de Groot N.N."/>
        </authorList>
    </citation>
    <scope>NUCLEOTIDE SEQUENCE [LARGE SCALE GENOMIC DNA]</scope>
    <source>
        <strain evidence="2 3">L14</strain>
    </source>
</reference>
<sequence>MFFNTVWTSNSEAAPFDREVLAGNLKYLSFPFNEEWSGAGEYAVVNFPNLEEVFVPGVTETFDAHTFKDCPKLKRIVVAKDKKEAKTWAKYAPWGAPKDCEVIWDKTAKPKGSAFVASPVIVAKTTSTPDPKNYRHAMRELIEDIRKYTLARNYPDFQIINNGGVAIFTEDLAHGWTLDDTKKLGAVVDAVTVEDVNYGADINWDAADDEETPEQYREDFYSYMATAERVGVRSLVIDYCWSPEKIKRSFEECKRRGFGDCVATDRELTKIPTYELPHTPRDVYKIADLDSFMLLLNPNSDKEPQFTDKDDYLNKLAATWFDCIIIDLVYAGDVLTREDIQRLRYKPNGARRLVCCYMSLGEAEVYRSYWNPEWSNYKPGSDDPTDPNYMKWKDAVSYCEWIAEPNPFWEGNYKVKYWTAEWKKVLFGLEDSYLDLILRANFDGVFLDVIDAYEYFESGEDDKFA</sequence>
<protein>
    <recommendedName>
        <fullName evidence="1">Glycoside-hydrolase family GH114 TIM-barrel domain-containing protein</fullName>
    </recommendedName>
</protein>
<feature type="domain" description="Glycoside-hydrolase family GH114 TIM-barrel" evidence="1">
    <location>
        <begin position="340"/>
        <end position="454"/>
    </location>
</feature>
<dbReference type="PANTHER" id="PTHR35882:SF3">
    <property type="entry name" value="GLYCOSIDE-HYDROLASE FAMILY GH114 TIM-BARREL DOMAIN-CONTAINING PROTEIN"/>
    <property type="match status" value="1"/>
</dbReference>
<dbReference type="AlphaFoldDB" id="A0A1I0YER2"/>
<evidence type="ECO:0000259" key="1">
    <source>
        <dbReference type="Pfam" id="PF03537"/>
    </source>
</evidence>
<dbReference type="PANTHER" id="PTHR35882">
    <property type="entry name" value="PELA"/>
    <property type="match status" value="1"/>
</dbReference>
<dbReference type="Pfam" id="PF03537">
    <property type="entry name" value="Glyco_hydro_114"/>
    <property type="match status" value="1"/>
</dbReference>
<dbReference type="Proteomes" id="UP000183843">
    <property type="component" value="Unassembled WGS sequence"/>
</dbReference>
<dbReference type="InterPro" id="IPR004352">
    <property type="entry name" value="GH114_TIM-barrel"/>
</dbReference>
<proteinExistence type="predicted"/>
<name>A0A1I0YER2_SELRU</name>
<evidence type="ECO:0000313" key="2">
    <source>
        <dbReference type="EMBL" id="SFB10838.1"/>
    </source>
</evidence>
<accession>A0A1I0YER2</accession>
<organism evidence="2 3">
    <name type="scientific">Selenomonas ruminantium</name>
    <dbReference type="NCBI Taxonomy" id="971"/>
    <lineage>
        <taxon>Bacteria</taxon>
        <taxon>Bacillati</taxon>
        <taxon>Bacillota</taxon>
        <taxon>Negativicutes</taxon>
        <taxon>Selenomonadales</taxon>
        <taxon>Selenomonadaceae</taxon>
        <taxon>Selenomonas</taxon>
    </lineage>
</organism>
<dbReference type="InterPro" id="IPR013785">
    <property type="entry name" value="Aldolase_TIM"/>
</dbReference>
<dbReference type="EMBL" id="FOJX01000011">
    <property type="protein sequence ID" value="SFB10838.1"/>
    <property type="molecule type" value="Genomic_DNA"/>
</dbReference>
<dbReference type="InterPro" id="IPR017853">
    <property type="entry name" value="GH"/>
</dbReference>
<evidence type="ECO:0000313" key="3">
    <source>
        <dbReference type="Proteomes" id="UP000183843"/>
    </source>
</evidence>
<gene>
    <name evidence="2" type="ORF">SAMN05216587_111103</name>
</gene>